<evidence type="ECO:0000256" key="1">
    <source>
        <dbReference type="SAM" id="MobiDB-lite"/>
    </source>
</evidence>
<organism evidence="3 4">
    <name type="scientific">Rotaria sordida</name>
    <dbReference type="NCBI Taxonomy" id="392033"/>
    <lineage>
        <taxon>Eukaryota</taxon>
        <taxon>Metazoa</taxon>
        <taxon>Spiralia</taxon>
        <taxon>Gnathifera</taxon>
        <taxon>Rotifera</taxon>
        <taxon>Eurotatoria</taxon>
        <taxon>Bdelloidea</taxon>
        <taxon>Philodinida</taxon>
        <taxon>Philodinidae</taxon>
        <taxon>Rotaria</taxon>
    </lineage>
</organism>
<dbReference type="Pfam" id="PF10551">
    <property type="entry name" value="MULE"/>
    <property type="match status" value="1"/>
</dbReference>
<dbReference type="EMBL" id="CAJOBE010016867">
    <property type="protein sequence ID" value="CAF4204810.1"/>
    <property type="molecule type" value="Genomic_DNA"/>
</dbReference>
<accession>A0A820CBN6</accession>
<dbReference type="InterPro" id="IPR018289">
    <property type="entry name" value="MULE_transposase_dom"/>
</dbReference>
<feature type="domain" description="MULE transposase" evidence="2">
    <location>
        <begin position="145"/>
        <end position="201"/>
    </location>
</feature>
<protein>
    <recommendedName>
        <fullName evidence="2">MULE transposase domain-containing protein</fullName>
    </recommendedName>
</protein>
<dbReference type="Proteomes" id="UP000663874">
    <property type="component" value="Unassembled WGS sequence"/>
</dbReference>
<feature type="region of interest" description="Disordered" evidence="1">
    <location>
        <begin position="444"/>
        <end position="482"/>
    </location>
</feature>
<sequence>SSDEDNDDIYYGDSNAIINKPVIKGDTAVGTSSRGGRMIFMNQYGVVDEFISIKTIVEEEYRKANLSAEEKRIMPLPVQIESGLNKLRRKALPPLPNDQKFIIPDVYKQTYTNERFLIYDKRKTAYGGRLLIFASEEQLKVLLQRHETYEAIFRCLNRLGSDMRIDLKPTTIICDFEQAFINAASNKLPQTFVTGCWFHFCLSCYRNIQKLGLMKVYDDDLKLRELLRGFMALALLPINRIQDGSAILKQNVLASNQTRQLEPFVSYFENEWLNTFKPSTWSVNTNTWRTNNFAEAQNKRFFSRVVQPHPNLWCFIQCLKQEESVISHRMVQTGLGFSSIKSNKSTRKAAFIEEMPVTTRAAALRSQANEAGTLPANETISKEGACFIVEQESPVSPVEFAIQVDSNRGHTGKKLSEEVDMSLEGLFSDQELILSAIHEDETAKQEVNKKSISPNSHNHQATSSSSTYSSTTSSVTKSSTATNEVIQKDHSIFSLASSDEDNDDIYYGDSNAIINKPVIKGDTAVGTSSRGGRMIFM</sequence>
<feature type="non-terminal residue" evidence="3">
    <location>
        <position position="1"/>
    </location>
</feature>
<gene>
    <name evidence="3" type="ORF">FNK824_LOCUS36449</name>
</gene>
<dbReference type="AlphaFoldDB" id="A0A820CBN6"/>
<comment type="caution">
    <text evidence="3">The sequence shown here is derived from an EMBL/GenBank/DDBJ whole genome shotgun (WGS) entry which is preliminary data.</text>
</comment>
<evidence type="ECO:0000259" key="2">
    <source>
        <dbReference type="Pfam" id="PF10551"/>
    </source>
</evidence>
<feature type="compositionally biased region" description="Polar residues" evidence="1">
    <location>
        <begin position="450"/>
        <end position="461"/>
    </location>
</feature>
<proteinExistence type="predicted"/>
<reference evidence="3" key="1">
    <citation type="submission" date="2021-02" db="EMBL/GenBank/DDBJ databases">
        <authorList>
            <person name="Nowell W R."/>
        </authorList>
    </citation>
    <scope>NUCLEOTIDE SEQUENCE</scope>
</reference>
<name>A0A820CBN6_9BILA</name>
<feature type="non-terminal residue" evidence="3">
    <location>
        <position position="537"/>
    </location>
</feature>
<evidence type="ECO:0000313" key="3">
    <source>
        <dbReference type="EMBL" id="CAF4204810.1"/>
    </source>
</evidence>
<evidence type="ECO:0000313" key="4">
    <source>
        <dbReference type="Proteomes" id="UP000663874"/>
    </source>
</evidence>
<feature type="compositionally biased region" description="Low complexity" evidence="1">
    <location>
        <begin position="462"/>
        <end position="482"/>
    </location>
</feature>